<feature type="signal peptide" evidence="2">
    <location>
        <begin position="1"/>
        <end position="20"/>
    </location>
</feature>
<keyword evidence="1" id="KW-0812">Transmembrane</keyword>
<gene>
    <name evidence="3" type="ORF">SAMN04488074_12894</name>
</gene>
<keyword evidence="1" id="KW-0472">Membrane</keyword>
<dbReference type="AlphaFoldDB" id="A0A1G9WVN1"/>
<evidence type="ECO:0000256" key="1">
    <source>
        <dbReference type="SAM" id="Phobius"/>
    </source>
</evidence>
<evidence type="ECO:0000256" key="2">
    <source>
        <dbReference type="SAM" id="SignalP"/>
    </source>
</evidence>
<keyword evidence="2" id="KW-0732">Signal</keyword>
<feature type="chain" id="PRO_5038553503" evidence="2">
    <location>
        <begin position="21"/>
        <end position="147"/>
    </location>
</feature>
<protein>
    <submittedName>
        <fullName evidence="3">Uncharacterized protein</fullName>
    </submittedName>
</protein>
<accession>A0A1G9WVN1</accession>
<evidence type="ECO:0000313" key="3">
    <source>
        <dbReference type="EMBL" id="SDM88562.1"/>
    </source>
</evidence>
<reference evidence="4" key="1">
    <citation type="submission" date="2016-10" db="EMBL/GenBank/DDBJ databases">
        <authorList>
            <person name="Varghese N."/>
            <person name="Submissions S."/>
        </authorList>
    </citation>
    <scope>NUCLEOTIDE SEQUENCE [LARGE SCALE GENOMIC DNA]</scope>
    <source>
        <strain evidence="4">DSM 44796</strain>
    </source>
</reference>
<feature type="transmembrane region" description="Helical" evidence="1">
    <location>
        <begin position="88"/>
        <end position="110"/>
    </location>
</feature>
<proteinExistence type="predicted"/>
<sequence length="147" mass="14758">MRLVAALGVLLGLLVVQGAACLDRVDAPFGHDLMPAVAIAAVMSGDASMARGQAATGTDALVEGQRGESSVGPVSAGEYLASTTPLGAPLGVVGLCIALLTVVLLVVAGLDGTNRLIAVLVRPRTRCPAVQRCHPSPGLAVLCVLRV</sequence>
<keyword evidence="1" id="KW-1133">Transmembrane helix</keyword>
<organism evidence="3 4">
    <name type="scientific">Lentzea albidocapillata subsp. violacea</name>
    <dbReference type="NCBI Taxonomy" id="128104"/>
    <lineage>
        <taxon>Bacteria</taxon>
        <taxon>Bacillati</taxon>
        <taxon>Actinomycetota</taxon>
        <taxon>Actinomycetes</taxon>
        <taxon>Pseudonocardiales</taxon>
        <taxon>Pseudonocardiaceae</taxon>
        <taxon>Lentzea</taxon>
    </lineage>
</organism>
<dbReference type="Proteomes" id="UP000199682">
    <property type="component" value="Unassembled WGS sequence"/>
</dbReference>
<name>A0A1G9WVN1_9PSEU</name>
<dbReference type="EMBL" id="FNET01000028">
    <property type="protein sequence ID" value="SDM88562.1"/>
    <property type="molecule type" value="Genomic_DNA"/>
</dbReference>
<evidence type="ECO:0000313" key="4">
    <source>
        <dbReference type="Proteomes" id="UP000199682"/>
    </source>
</evidence>